<dbReference type="EMBL" id="KN649529">
    <property type="protein sequence ID" value="KHN33259.1"/>
    <property type="molecule type" value="Genomic_DNA"/>
</dbReference>
<name>A0A0B2RLU9_GLYSO</name>
<dbReference type="PANTHER" id="PTHR31286:SF153">
    <property type="entry name" value="DUF4283 DOMAIN PROTEIN"/>
    <property type="match status" value="1"/>
</dbReference>
<gene>
    <name evidence="2" type="ORF">glysoja_043706</name>
</gene>
<protein>
    <recommendedName>
        <fullName evidence="1">DUF4283 domain-containing protein</fullName>
    </recommendedName>
</protein>
<dbReference type="Pfam" id="PF14111">
    <property type="entry name" value="DUF4283"/>
    <property type="match status" value="1"/>
</dbReference>
<organism evidence="2">
    <name type="scientific">Glycine soja</name>
    <name type="common">Wild soybean</name>
    <dbReference type="NCBI Taxonomy" id="3848"/>
    <lineage>
        <taxon>Eukaryota</taxon>
        <taxon>Viridiplantae</taxon>
        <taxon>Streptophyta</taxon>
        <taxon>Embryophyta</taxon>
        <taxon>Tracheophyta</taxon>
        <taxon>Spermatophyta</taxon>
        <taxon>Magnoliopsida</taxon>
        <taxon>eudicotyledons</taxon>
        <taxon>Gunneridae</taxon>
        <taxon>Pentapetalae</taxon>
        <taxon>rosids</taxon>
        <taxon>fabids</taxon>
        <taxon>Fabales</taxon>
        <taxon>Fabaceae</taxon>
        <taxon>Papilionoideae</taxon>
        <taxon>50 kb inversion clade</taxon>
        <taxon>NPAAA clade</taxon>
        <taxon>indigoferoid/millettioid clade</taxon>
        <taxon>Phaseoleae</taxon>
        <taxon>Glycine</taxon>
        <taxon>Glycine subgen. Soja</taxon>
    </lineage>
</organism>
<dbReference type="Proteomes" id="UP000053555">
    <property type="component" value="Unassembled WGS sequence"/>
</dbReference>
<sequence>MAAIWKPWEGVTIKDVERVNFLFQFFPKLDMQSITNGVPWYFDNQLLILDKLKPNDVPDQVKLNHVSFWAQIHNILVAFMSENVGKYLANINGEFLEYDPNNNSGGWRSYMRVGVIGDVHVPLKKVKKVKK</sequence>
<feature type="domain" description="DUF4283" evidence="1">
    <location>
        <begin position="1"/>
        <end position="58"/>
    </location>
</feature>
<accession>A0A0B2RLU9</accession>
<evidence type="ECO:0000313" key="2">
    <source>
        <dbReference type="EMBL" id="KHN33259.1"/>
    </source>
</evidence>
<feature type="non-terminal residue" evidence="2">
    <location>
        <position position="131"/>
    </location>
</feature>
<dbReference type="InterPro" id="IPR025558">
    <property type="entry name" value="DUF4283"/>
</dbReference>
<dbReference type="AlphaFoldDB" id="A0A0B2RLU9"/>
<reference evidence="2" key="1">
    <citation type="submission" date="2014-07" db="EMBL/GenBank/DDBJ databases">
        <title>Identification of a novel salt tolerance gene in wild soybean by whole-genome sequencing.</title>
        <authorList>
            <person name="Lam H.-M."/>
            <person name="Qi X."/>
            <person name="Li M.-W."/>
            <person name="Liu X."/>
            <person name="Xie M."/>
            <person name="Ni M."/>
            <person name="Xu X."/>
        </authorList>
    </citation>
    <scope>NUCLEOTIDE SEQUENCE [LARGE SCALE GENOMIC DNA]</scope>
    <source>
        <tissue evidence="2">Root</tissue>
    </source>
</reference>
<evidence type="ECO:0000259" key="1">
    <source>
        <dbReference type="Pfam" id="PF14111"/>
    </source>
</evidence>
<dbReference type="PANTHER" id="PTHR31286">
    <property type="entry name" value="GLYCINE-RICH CELL WALL STRUCTURAL PROTEIN 1.8-LIKE"/>
    <property type="match status" value="1"/>
</dbReference>
<dbReference type="InterPro" id="IPR040256">
    <property type="entry name" value="At4g02000-like"/>
</dbReference>
<proteinExistence type="predicted"/>